<dbReference type="SUPFAM" id="SSF56112">
    <property type="entry name" value="Protein kinase-like (PK-like)"/>
    <property type="match status" value="1"/>
</dbReference>
<dbReference type="PROSITE" id="PS00108">
    <property type="entry name" value="PROTEIN_KINASE_ST"/>
    <property type="match status" value="1"/>
</dbReference>
<dbReference type="InParanoid" id="A0A1S3JLL3"/>
<dbReference type="Gene3D" id="1.10.510.10">
    <property type="entry name" value="Transferase(Phosphotransferase) domain 1"/>
    <property type="match status" value="1"/>
</dbReference>
<accession>A0A1S3JLL3</accession>
<proteinExistence type="inferred from homology"/>
<evidence type="ECO:0000256" key="5">
    <source>
        <dbReference type="RuleBase" id="RU000304"/>
    </source>
</evidence>
<feature type="domain" description="Protein kinase" evidence="6">
    <location>
        <begin position="34"/>
        <end position="298"/>
    </location>
</feature>
<dbReference type="STRING" id="7574.A0A1S3JLL3"/>
<dbReference type="InterPro" id="IPR017441">
    <property type="entry name" value="Protein_kinase_ATP_BS"/>
</dbReference>
<dbReference type="GeneID" id="106173987"/>
<gene>
    <name evidence="8" type="primary">LOC106173987</name>
</gene>
<protein>
    <submittedName>
        <fullName evidence="8">Receptor-interacting serine/threonine-protein kinase 2-like</fullName>
    </submittedName>
</protein>
<dbReference type="PANTHER" id="PTHR44329:SF291">
    <property type="entry name" value="PROTEIN KINASE DOMAIN-CONTAINING PROTEIN"/>
    <property type="match status" value="1"/>
</dbReference>
<name>A0A1S3JLL3_LINAN</name>
<keyword evidence="1 5" id="KW-0723">Serine/threonine-protein kinase</keyword>
<dbReference type="PROSITE" id="PS00107">
    <property type="entry name" value="PROTEIN_KINASE_ATP"/>
    <property type="match status" value="1"/>
</dbReference>
<evidence type="ECO:0000259" key="6">
    <source>
        <dbReference type="PROSITE" id="PS50011"/>
    </source>
</evidence>
<dbReference type="AlphaFoldDB" id="A0A1S3JLL3"/>
<keyword evidence="3 4" id="KW-0067">ATP-binding</keyword>
<reference evidence="8" key="1">
    <citation type="submission" date="2025-08" db="UniProtKB">
        <authorList>
            <consortium name="RefSeq"/>
        </authorList>
    </citation>
    <scope>IDENTIFICATION</scope>
    <source>
        <tissue evidence="8">Gonads</tissue>
    </source>
</reference>
<dbReference type="Proteomes" id="UP000085678">
    <property type="component" value="Unplaced"/>
</dbReference>
<dbReference type="InterPro" id="IPR008271">
    <property type="entry name" value="Ser/Thr_kinase_AS"/>
</dbReference>
<organism evidence="7 8">
    <name type="scientific">Lingula anatina</name>
    <name type="common">Brachiopod</name>
    <name type="synonym">Lingula unguis</name>
    <dbReference type="NCBI Taxonomy" id="7574"/>
    <lineage>
        <taxon>Eukaryota</taxon>
        <taxon>Metazoa</taxon>
        <taxon>Spiralia</taxon>
        <taxon>Lophotrochozoa</taxon>
        <taxon>Brachiopoda</taxon>
        <taxon>Linguliformea</taxon>
        <taxon>Lingulata</taxon>
        <taxon>Lingulida</taxon>
        <taxon>Linguloidea</taxon>
        <taxon>Lingulidae</taxon>
        <taxon>Lingula</taxon>
    </lineage>
</organism>
<dbReference type="OrthoDB" id="4062651at2759"/>
<keyword evidence="7" id="KW-1185">Reference proteome</keyword>
<feature type="binding site" evidence="4">
    <location>
        <position position="63"/>
    </location>
    <ligand>
        <name>ATP</name>
        <dbReference type="ChEBI" id="CHEBI:30616"/>
    </ligand>
</feature>
<dbReference type="SMART" id="SM00220">
    <property type="entry name" value="S_TKc"/>
    <property type="match status" value="1"/>
</dbReference>
<sequence length="396" mass="44960">MPVVLEPNFMQQQQQTARINPSQGFGLVHSCDLTYDKIPIGAGGFGKVYRAHHKDWGDVAVKKVLDTEVPERQMKELEKEARKLGSISHANIVRLIGVVMETNEYALVMDYMSHGSLFDFVQDHEVPFPLLVQMIYQIILGVNYLHTRNPAILHLDLKGQNVLVNEDFNIKLCDFGLSQWRSYSRLYSKKRAPSRAGTATHVSPIQWDDINSQPNVKFDVYAFAIVVWEILAKETPFKNADVKLIGFSVSRGQRPDLNKIQVPHTEAWLRQIITDSWSQDPNMRPTFSDLKGRVDPIMQRYKLQIPAAKRQLSEECEAKACDNGFIWNPEEGAANNLKMNCPKCLKGTCYGCKKHVVGSCTRDWKESNDPELQAQGLAKHLEENGIGEPSVWRSPK</sequence>
<keyword evidence="1 5" id="KW-0808">Transferase</keyword>
<dbReference type="KEGG" id="lak:106173987"/>
<dbReference type="Pfam" id="PF07714">
    <property type="entry name" value="PK_Tyr_Ser-Thr"/>
    <property type="match status" value="1"/>
</dbReference>
<dbReference type="GO" id="GO:0005524">
    <property type="term" value="F:ATP binding"/>
    <property type="evidence" value="ECO:0007669"/>
    <property type="project" value="UniProtKB-UniRule"/>
</dbReference>
<evidence type="ECO:0000313" key="7">
    <source>
        <dbReference type="Proteomes" id="UP000085678"/>
    </source>
</evidence>
<dbReference type="RefSeq" id="XP_013410799.1">
    <property type="nucleotide sequence ID" value="XM_013555345.1"/>
</dbReference>
<dbReference type="GO" id="GO:0004706">
    <property type="term" value="F:JUN kinase kinase kinase activity"/>
    <property type="evidence" value="ECO:0007669"/>
    <property type="project" value="TreeGrafter"/>
</dbReference>
<keyword evidence="1 5" id="KW-0418">Kinase</keyword>
<comment type="similarity">
    <text evidence="5">Belongs to the protein kinase superfamily.</text>
</comment>
<evidence type="ECO:0000313" key="8">
    <source>
        <dbReference type="RefSeq" id="XP_013410799.1"/>
    </source>
</evidence>
<evidence type="ECO:0000256" key="2">
    <source>
        <dbReference type="ARBA" id="ARBA00022741"/>
    </source>
</evidence>
<evidence type="ECO:0000256" key="3">
    <source>
        <dbReference type="ARBA" id="ARBA00022840"/>
    </source>
</evidence>
<dbReference type="PRINTS" id="PR00109">
    <property type="entry name" value="TYRKINASE"/>
</dbReference>
<dbReference type="InterPro" id="IPR001245">
    <property type="entry name" value="Ser-Thr/Tyr_kinase_cat_dom"/>
</dbReference>
<dbReference type="PROSITE" id="PS50011">
    <property type="entry name" value="PROTEIN_KINASE_DOM"/>
    <property type="match status" value="1"/>
</dbReference>
<dbReference type="PANTHER" id="PTHR44329">
    <property type="entry name" value="SERINE/THREONINE-PROTEIN KINASE TNNI3K-RELATED"/>
    <property type="match status" value="1"/>
</dbReference>
<evidence type="ECO:0000256" key="1">
    <source>
        <dbReference type="ARBA" id="ARBA00022527"/>
    </source>
</evidence>
<dbReference type="InterPro" id="IPR000719">
    <property type="entry name" value="Prot_kinase_dom"/>
</dbReference>
<evidence type="ECO:0000256" key="4">
    <source>
        <dbReference type="PROSITE-ProRule" id="PRU10141"/>
    </source>
</evidence>
<dbReference type="InterPro" id="IPR051681">
    <property type="entry name" value="Ser/Thr_Kinases-Pseudokinases"/>
</dbReference>
<dbReference type="FunCoup" id="A0A1S3JLL3">
    <property type="interactions" value="329"/>
</dbReference>
<keyword evidence="2 4" id="KW-0547">Nucleotide-binding</keyword>
<dbReference type="InterPro" id="IPR011009">
    <property type="entry name" value="Kinase-like_dom_sf"/>
</dbReference>